<dbReference type="Gramene" id="ESR34421">
    <property type="protein sequence ID" value="ESR34421"/>
    <property type="gene ID" value="CICLE_v100067941mg"/>
</dbReference>
<dbReference type="PANTHER" id="PTHR45900:SF4">
    <property type="entry name" value="DNA REPAIR PROTEIN RECA HOMOLOG 2, MITOCHONDRIAL"/>
    <property type="match status" value="1"/>
</dbReference>
<proteinExistence type="inferred from homology"/>
<feature type="non-terminal residue" evidence="6">
    <location>
        <position position="1"/>
    </location>
</feature>
<dbReference type="GO" id="GO:0006281">
    <property type="term" value="P:DNA repair"/>
    <property type="evidence" value="ECO:0007669"/>
    <property type="project" value="InterPro"/>
</dbReference>
<dbReference type="Proteomes" id="UP000030687">
    <property type="component" value="Unassembled WGS sequence"/>
</dbReference>
<dbReference type="PROSITE" id="PS50163">
    <property type="entry name" value="RECA_3"/>
    <property type="match status" value="1"/>
</dbReference>
<dbReference type="GO" id="GO:0005524">
    <property type="term" value="F:ATP binding"/>
    <property type="evidence" value="ECO:0007669"/>
    <property type="project" value="UniProtKB-KW"/>
</dbReference>
<dbReference type="InterPro" id="IPR013765">
    <property type="entry name" value="DNA_recomb/repair_RecA"/>
</dbReference>
<dbReference type="Gene3D" id="3.40.50.300">
    <property type="entry name" value="P-loop containing nucleotide triphosphate hydrolases"/>
    <property type="match status" value="1"/>
</dbReference>
<reference evidence="6 7" key="1">
    <citation type="submission" date="2013-10" db="EMBL/GenBank/DDBJ databases">
        <authorList>
            <consortium name="International Citrus Genome Consortium"/>
            <person name="Jenkins J."/>
            <person name="Schmutz J."/>
            <person name="Prochnik S."/>
            <person name="Rokhsar D."/>
            <person name="Gmitter F."/>
            <person name="Ollitrault P."/>
            <person name="Machado M."/>
            <person name="Talon M."/>
            <person name="Wincker P."/>
            <person name="Jaillon O."/>
            <person name="Morgante M."/>
        </authorList>
    </citation>
    <scope>NUCLEOTIDE SEQUENCE</scope>
    <source>
        <strain evidence="7">cv. Clemenules</strain>
    </source>
</reference>
<evidence type="ECO:0000313" key="6">
    <source>
        <dbReference type="EMBL" id="ESR34421.1"/>
    </source>
</evidence>
<evidence type="ECO:0000256" key="3">
    <source>
        <dbReference type="ARBA" id="ARBA00022840"/>
    </source>
</evidence>
<comment type="similarity">
    <text evidence="1">Belongs to the RecA family.</text>
</comment>
<name>V4SBT4_CITCL</name>
<keyword evidence="2" id="KW-0547">Nucleotide-binding</keyword>
<dbReference type="OMA" id="TCAWIDA"/>
<evidence type="ECO:0000256" key="1">
    <source>
        <dbReference type="ARBA" id="ARBA00009391"/>
    </source>
</evidence>
<evidence type="ECO:0000313" key="7">
    <source>
        <dbReference type="Proteomes" id="UP000030687"/>
    </source>
</evidence>
<dbReference type="InterPro" id="IPR020587">
    <property type="entry name" value="RecA_monomer-monomer_interface"/>
</dbReference>
<dbReference type="Pfam" id="PF00154">
    <property type="entry name" value="RecA_N"/>
    <property type="match status" value="1"/>
</dbReference>
<dbReference type="GO" id="GO:0003697">
    <property type="term" value="F:single-stranded DNA binding"/>
    <property type="evidence" value="ECO:0007669"/>
    <property type="project" value="InterPro"/>
</dbReference>
<sequence>GRIVEIYGRKASGETTLALHVIKEAQKLGDFGFLYFENALDHCLAEAMGIDIENLLIVQPDSTENLLSVVDTLTKSGSIDVIVVDSVAPLIPKCEIGVPINGMYSDAQSRIMTQTPRKIHIFVVPVRFSAKSSHGLGCMDEVFSGGIAVKFYAALRLRMVRTKLFKIGDKVNVLVVVNTGSMIRL</sequence>
<dbReference type="InterPro" id="IPR027417">
    <property type="entry name" value="P-loop_NTPase"/>
</dbReference>
<dbReference type="eggNOG" id="KOG1433">
    <property type="taxonomic scope" value="Eukaryota"/>
</dbReference>
<protein>
    <recommendedName>
        <fullName evidence="5">RecA family profile 2 domain-containing protein</fullName>
    </recommendedName>
</protein>
<organism evidence="6 7">
    <name type="scientific">Citrus clementina</name>
    <name type="common">Clementine</name>
    <name type="synonym">Citrus deliciosa x Citrus sinensis</name>
    <dbReference type="NCBI Taxonomy" id="85681"/>
    <lineage>
        <taxon>Eukaryota</taxon>
        <taxon>Viridiplantae</taxon>
        <taxon>Streptophyta</taxon>
        <taxon>Embryophyta</taxon>
        <taxon>Tracheophyta</taxon>
        <taxon>Spermatophyta</taxon>
        <taxon>Magnoliopsida</taxon>
        <taxon>eudicotyledons</taxon>
        <taxon>Gunneridae</taxon>
        <taxon>Pentapetalae</taxon>
        <taxon>rosids</taxon>
        <taxon>malvids</taxon>
        <taxon>Sapindales</taxon>
        <taxon>Rutaceae</taxon>
        <taxon>Aurantioideae</taxon>
        <taxon>Citrus</taxon>
    </lineage>
</organism>
<dbReference type="GO" id="GO:0008094">
    <property type="term" value="F:ATP-dependent activity, acting on DNA"/>
    <property type="evidence" value="ECO:0007669"/>
    <property type="project" value="InterPro"/>
</dbReference>
<dbReference type="SUPFAM" id="SSF52540">
    <property type="entry name" value="P-loop containing nucleoside triphosphate hydrolases"/>
    <property type="match status" value="1"/>
</dbReference>
<gene>
    <name evidence="6" type="ORF">CICLE_v100067941mg</name>
</gene>
<dbReference type="EMBL" id="KI537036">
    <property type="protein sequence ID" value="ESR34421.1"/>
    <property type="molecule type" value="Genomic_DNA"/>
</dbReference>
<evidence type="ECO:0000259" key="5">
    <source>
        <dbReference type="PROSITE" id="PS50163"/>
    </source>
</evidence>
<dbReference type="PANTHER" id="PTHR45900">
    <property type="entry name" value="RECA"/>
    <property type="match status" value="1"/>
</dbReference>
<dbReference type="KEGG" id="cic:CICLE_v100067941m"/>
<dbReference type="STRING" id="85681.V4SBT4"/>
<keyword evidence="4" id="KW-0233">DNA recombination</keyword>
<keyword evidence="7" id="KW-1185">Reference proteome</keyword>
<accession>V4SBT4</accession>
<dbReference type="AlphaFoldDB" id="V4SBT4"/>
<evidence type="ECO:0000256" key="2">
    <source>
        <dbReference type="ARBA" id="ARBA00022741"/>
    </source>
</evidence>
<feature type="domain" description="RecA family profile 2" evidence="5">
    <location>
        <begin position="136"/>
        <end position="178"/>
    </location>
</feature>
<dbReference type="InterPro" id="IPR049428">
    <property type="entry name" value="RecA-like_N"/>
</dbReference>
<dbReference type="InParanoid" id="V4SBT4"/>
<dbReference type="GO" id="GO:0006310">
    <property type="term" value="P:DNA recombination"/>
    <property type="evidence" value="ECO:0007669"/>
    <property type="project" value="UniProtKB-KW"/>
</dbReference>
<evidence type="ECO:0000256" key="4">
    <source>
        <dbReference type="ARBA" id="ARBA00023172"/>
    </source>
</evidence>
<keyword evidence="3" id="KW-0067">ATP-binding</keyword>
<dbReference type="PRINTS" id="PR00142">
    <property type="entry name" value="RECA"/>
</dbReference>